<evidence type="ECO:0000256" key="1">
    <source>
        <dbReference type="SAM" id="MobiDB-lite"/>
    </source>
</evidence>
<reference evidence="2" key="1">
    <citation type="journal article" date="2020" name="Stud. Mycol.">
        <title>101 Dothideomycetes genomes: a test case for predicting lifestyles and emergence of pathogens.</title>
        <authorList>
            <person name="Haridas S."/>
            <person name="Albert R."/>
            <person name="Binder M."/>
            <person name="Bloem J."/>
            <person name="Labutti K."/>
            <person name="Salamov A."/>
            <person name="Andreopoulos B."/>
            <person name="Baker S."/>
            <person name="Barry K."/>
            <person name="Bills G."/>
            <person name="Bluhm B."/>
            <person name="Cannon C."/>
            <person name="Castanera R."/>
            <person name="Culley D."/>
            <person name="Daum C."/>
            <person name="Ezra D."/>
            <person name="Gonzalez J."/>
            <person name="Henrissat B."/>
            <person name="Kuo A."/>
            <person name="Liang C."/>
            <person name="Lipzen A."/>
            <person name="Lutzoni F."/>
            <person name="Magnuson J."/>
            <person name="Mondo S."/>
            <person name="Nolan M."/>
            <person name="Ohm R."/>
            <person name="Pangilinan J."/>
            <person name="Park H.-J."/>
            <person name="Ramirez L."/>
            <person name="Alfaro M."/>
            <person name="Sun H."/>
            <person name="Tritt A."/>
            <person name="Yoshinaga Y."/>
            <person name="Zwiers L.-H."/>
            <person name="Turgeon B."/>
            <person name="Goodwin S."/>
            <person name="Spatafora J."/>
            <person name="Crous P."/>
            <person name="Grigoriev I."/>
        </authorList>
    </citation>
    <scope>NUCLEOTIDE SEQUENCE</scope>
    <source>
        <strain evidence="2">CBS 122368</strain>
    </source>
</reference>
<dbReference type="Proteomes" id="UP000800094">
    <property type="component" value="Unassembled WGS sequence"/>
</dbReference>
<proteinExistence type="predicted"/>
<organism evidence="2 3">
    <name type="scientific">Trematosphaeria pertusa</name>
    <dbReference type="NCBI Taxonomy" id="390896"/>
    <lineage>
        <taxon>Eukaryota</taxon>
        <taxon>Fungi</taxon>
        <taxon>Dikarya</taxon>
        <taxon>Ascomycota</taxon>
        <taxon>Pezizomycotina</taxon>
        <taxon>Dothideomycetes</taxon>
        <taxon>Pleosporomycetidae</taxon>
        <taxon>Pleosporales</taxon>
        <taxon>Massarineae</taxon>
        <taxon>Trematosphaeriaceae</taxon>
        <taxon>Trematosphaeria</taxon>
    </lineage>
</organism>
<gene>
    <name evidence="2" type="ORF">BU26DRAFT_517929</name>
</gene>
<dbReference type="AlphaFoldDB" id="A0A6A6ILW9"/>
<evidence type="ECO:0000313" key="2">
    <source>
        <dbReference type="EMBL" id="KAF2251219.1"/>
    </source>
</evidence>
<dbReference type="RefSeq" id="XP_033686223.1">
    <property type="nucleotide sequence ID" value="XM_033828699.1"/>
</dbReference>
<protein>
    <submittedName>
        <fullName evidence="2">Uncharacterized protein</fullName>
    </submittedName>
</protein>
<name>A0A6A6ILW9_9PLEO</name>
<dbReference type="EMBL" id="ML987193">
    <property type="protein sequence ID" value="KAF2251219.1"/>
    <property type="molecule type" value="Genomic_DNA"/>
</dbReference>
<feature type="compositionally biased region" description="Basic and acidic residues" evidence="1">
    <location>
        <begin position="16"/>
        <end position="33"/>
    </location>
</feature>
<sequence>MPRSSKRKAAGMPETCRVHDKRQARGSKISREKQATGLDSLPDELLLDILDSFIIHGYYDESRVRVLYNLCLTSRRLYRLATPYMYAIMDNLRADPGKFLRSLIQQPEMAQSLRYLSWVDDHAEPYFWDKSKKYVLSQIERRALCRKAEEFELINPRLYARGFRQQQPRDHLTALLLLAPNIRRLEVADRNVCCYRRGYPTPPMWIRLLGEARFAVSPLISQHFQHLRSLHLHMGPIKFMHIVPILGIPSLRLVVLEEVFQVVPVSSRAMEHSIPPQSSRIEEFHFENSYIGSETVAQLLRSFRGLRTFVLAFDNLERTGAYRSYEGHPPRLHYPTLAEALLEHKDTLERLVIEEDTDWDLRDIYQLNQGSLGSLRDMHKLRSLQTGLDSFGAFEMDEYGAWFPTEPTKLSENLPLAVERVELSIEEEFYDEYEKYWRKSLDDLAQSCRSNLPNLKKVNIRRKFVDGMWIDEWLTKIRDKFAEQDIELWIMRDVETFDYILDY</sequence>
<keyword evidence="3" id="KW-1185">Reference proteome</keyword>
<dbReference type="GeneID" id="54582029"/>
<dbReference type="OrthoDB" id="3783630at2759"/>
<feature type="region of interest" description="Disordered" evidence="1">
    <location>
        <begin position="1"/>
        <end position="33"/>
    </location>
</feature>
<evidence type="ECO:0000313" key="3">
    <source>
        <dbReference type="Proteomes" id="UP000800094"/>
    </source>
</evidence>
<accession>A0A6A6ILW9</accession>